<keyword evidence="3" id="KW-0804">Transcription</keyword>
<evidence type="ECO:0000313" key="6">
    <source>
        <dbReference type="EMBL" id="MBI4210863.1"/>
    </source>
</evidence>
<dbReference type="SMART" id="SM00344">
    <property type="entry name" value="HTH_ASNC"/>
    <property type="match status" value="2"/>
</dbReference>
<dbReference type="AlphaFoldDB" id="A0A8T3YKV2"/>
<sequence length="348" mass="41501">MTPKIDKIDKKILYYLTGNARLSYTTISANVGLSRESVKLRIENMLRERTILSFPVQSLHPYFGLEFYNFYISFARLDAQRHRQYETYIKKHPSVMWSNRCLGRWDYATIVLVKDNYDLANIISEFKEKFRGFIKDTEYDAVLYEYVYTNRVKSFFNDTDTKPLRISRDDSSFYKLLENRPTGVLKQRIRTTLDRTDVQVLEMLSANCRATIHEIAESTGIGYENVRYRMKRMIERNVIVAFWAAINYDAFGLHWYRVRMRTNMMTEEEEKKLTSFLQGHQSIFWSARSVGKVDLHIDLRVEDNNQLNDFLQRFNTEFESLVTDYETLIMTQELDHNNFTKKIYEMAE</sequence>
<feature type="transmembrane region" description="Helical" evidence="4">
    <location>
        <begin position="237"/>
        <end position="256"/>
    </location>
</feature>
<dbReference type="InterPro" id="IPR036390">
    <property type="entry name" value="WH_DNA-bd_sf"/>
</dbReference>
<keyword evidence="4" id="KW-0472">Membrane</keyword>
<keyword evidence="4" id="KW-0812">Transmembrane</keyword>
<proteinExistence type="predicted"/>
<evidence type="ECO:0000256" key="1">
    <source>
        <dbReference type="ARBA" id="ARBA00023015"/>
    </source>
</evidence>
<accession>A0A8T3YKV2</accession>
<dbReference type="PANTHER" id="PTHR30154">
    <property type="entry name" value="LEUCINE-RESPONSIVE REGULATORY PROTEIN"/>
    <property type="match status" value="1"/>
</dbReference>
<dbReference type="PRINTS" id="PR00033">
    <property type="entry name" value="HTHASNC"/>
</dbReference>
<gene>
    <name evidence="6" type="ORF">HY544_05140</name>
</gene>
<evidence type="ECO:0000256" key="2">
    <source>
        <dbReference type="ARBA" id="ARBA00023125"/>
    </source>
</evidence>
<keyword evidence="1" id="KW-0805">Transcription regulation</keyword>
<feature type="domain" description="HTH asnC-type" evidence="5">
    <location>
        <begin position="193"/>
        <end position="254"/>
    </location>
</feature>
<dbReference type="Pfam" id="PF13404">
    <property type="entry name" value="HTH_AsnC-type"/>
    <property type="match status" value="1"/>
</dbReference>
<dbReference type="PANTHER" id="PTHR30154:SF55">
    <property type="entry name" value="HTH-TYPE TRANSCRIPTIONAL REGULATOR LRPB"/>
    <property type="match status" value="1"/>
</dbReference>
<evidence type="ECO:0000259" key="5">
    <source>
        <dbReference type="PROSITE" id="PS50956"/>
    </source>
</evidence>
<dbReference type="Proteomes" id="UP000732298">
    <property type="component" value="Unassembled WGS sequence"/>
</dbReference>
<dbReference type="GO" id="GO:0043200">
    <property type="term" value="P:response to amino acid"/>
    <property type="evidence" value="ECO:0007669"/>
    <property type="project" value="TreeGrafter"/>
</dbReference>
<protein>
    <submittedName>
        <fullName evidence="6">Lrp/AsnC family transcriptional regulator</fullName>
    </submittedName>
</protein>
<dbReference type="GO" id="GO:0043565">
    <property type="term" value="F:sequence-specific DNA binding"/>
    <property type="evidence" value="ECO:0007669"/>
    <property type="project" value="InterPro"/>
</dbReference>
<reference evidence="6" key="1">
    <citation type="submission" date="2020-07" db="EMBL/GenBank/DDBJ databases">
        <title>Huge and variable diversity of episymbiotic CPR bacteria and DPANN archaea in groundwater ecosystems.</title>
        <authorList>
            <person name="He C.Y."/>
            <person name="Keren R."/>
            <person name="Whittaker M."/>
            <person name="Farag I.F."/>
            <person name="Doudna J."/>
            <person name="Cate J.H.D."/>
            <person name="Banfield J.F."/>
        </authorList>
    </citation>
    <scope>NUCLEOTIDE SEQUENCE</scope>
    <source>
        <strain evidence="6">NC_groundwater_1296_Ag_S-0.2um_52_80</strain>
    </source>
</reference>
<keyword evidence="4" id="KW-1133">Transmembrane helix</keyword>
<dbReference type="SUPFAM" id="SSF46785">
    <property type="entry name" value="Winged helix' DNA-binding domain"/>
    <property type="match status" value="2"/>
</dbReference>
<keyword evidence="2" id="KW-0238">DNA-binding</keyword>
<feature type="domain" description="HTH asnC-type" evidence="5">
    <location>
        <begin position="5"/>
        <end position="66"/>
    </location>
</feature>
<dbReference type="InterPro" id="IPR000485">
    <property type="entry name" value="AsnC-type_HTH_dom"/>
</dbReference>
<evidence type="ECO:0000256" key="3">
    <source>
        <dbReference type="ARBA" id="ARBA00023163"/>
    </source>
</evidence>
<name>A0A8T3YKV2_9ARCH</name>
<dbReference type="GO" id="GO:0005829">
    <property type="term" value="C:cytosol"/>
    <property type="evidence" value="ECO:0007669"/>
    <property type="project" value="TreeGrafter"/>
</dbReference>
<evidence type="ECO:0000256" key="4">
    <source>
        <dbReference type="SAM" id="Phobius"/>
    </source>
</evidence>
<dbReference type="EMBL" id="JACQPB010000045">
    <property type="protein sequence ID" value="MBI4210863.1"/>
    <property type="molecule type" value="Genomic_DNA"/>
</dbReference>
<dbReference type="Gene3D" id="1.10.10.10">
    <property type="entry name" value="Winged helix-like DNA-binding domain superfamily/Winged helix DNA-binding domain"/>
    <property type="match status" value="2"/>
</dbReference>
<dbReference type="PROSITE" id="PS50956">
    <property type="entry name" value="HTH_ASNC_2"/>
    <property type="match status" value="2"/>
</dbReference>
<dbReference type="Pfam" id="PF13412">
    <property type="entry name" value="HTH_24"/>
    <property type="match status" value="1"/>
</dbReference>
<comment type="caution">
    <text evidence="6">The sequence shown here is derived from an EMBL/GenBank/DDBJ whole genome shotgun (WGS) entry which is preliminary data.</text>
</comment>
<dbReference type="InterPro" id="IPR036388">
    <property type="entry name" value="WH-like_DNA-bd_sf"/>
</dbReference>
<organism evidence="6 7">
    <name type="scientific">Candidatus Iainarchaeum sp</name>
    <dbReference type="NCBI Taxonomy" id="3101447"/>
    <lineage>
        <taxon>Archaea</taxon>
        <taxon>Candidatus Iainarchaeota</taxon>
        <taxon>Candidatus Iainarchaeia</taxon>
        <taxon>Candidatus Iainarchaeales</taxon>
        <taxon>Candidatus Iainarchaeaceae</taxon>
        <taxon>Candidatus Iainarchaeum</taxon>
    </lineage>
</organism>
<dbReference type="InterPro" id="IPR019888">
    <property type="entry name" value="Tscrpt_reg_AsnC-like"/>
</dbReference>
<evidence type="ECO:0000313" key="7">
    <source>
        <dbReference type="Proteomes" id="UP000732298"/>
    </source>
</evidence>